<dbReference type="PROSITE" id="PS00670">
    <property type="entry name" value="D_2_HYDROXYACID_DH_2"/>
    <property type="match status" value="1"/>
</dbReference>
<dbReference type="OrthoDB" id="9777288at2"/>
<dbReference type="InterPro" id="IPR036291">
    <property type="entry name" value="NAD(P)-bd_dom_sf"/>
</dbReference>
<dbReference type="eggNOG" id="COG1052">
    <property type="taxonomic scope" value="Bacteria"/>
</dbReference>
<dbReference type="STRING" id="596327.PORUE0001_1409"/>
<evidence type="ECO:0000256" key="4">
    <source>
        <dbReference type="RuleBase" id="RU003719"/>
    </source>
</evidence>
<comment type="similarity">
    <text evidence="1 4">Belongs to the D-isomer specific 2-hydroxyacid dehydrogenase family.</text>
</comment>
<dbReference type="GO" id="GO:0030267">
    <property type="term" value="F:glyoxylate reductase (NADPH) activity"/>
    <property type="evidence" value="ECO:0007669"/>
    <property type="project" value="TreeGrafter"/>
</dbReference>
<dbReference type="FunFam" id="3.40.50.720:FF:000203">
    <property type="entry name" value="D-3-phosphoglycerate dehydrogenase (SerA)"/>
    <property type="match status" value="1"/>
</dbReference>
<dbReference type="GO" id="GO:0033711">
    <property type="term" value="F:4-phosphoerythronate dehydrogenase activity"/>
    <property type="evidence" value="ECO:0007669"/>
    <property type="project" value="UniProtKB-EC"/>
</dbReference>
<dbReference type="Proteomes" id="UP000003303">
    <property type="component" value="Unassembled WGS sequence"/>
</dbReference>
<dbReference type="InterPro" id="IPR029753">
    <property type="entry name" value="D-isomer_DH_CS"/>
</dbReference>
<dbReference type="PANTHER" id="PTHR10996">
    <property type="entry name" value="2-HYDROXYACID DEHYDROGENASE-RELATED"/>
    <property type="match status" value="1"/>
</dbReference>
<evidence type="ECO:0000256" key="1">
    <source>
        <dbReference type="ARBA" id="ARBA00005854"/>
    </source>
</evidence>
<evidence type="ECO:0000313" key="8">
    <source>
        <dbReference type="Proteomes" id="UP000003303"/>
    </source>
</evidence>
<dbReference type="InterPro" id="IPR006139">
    <property type="entry name" value="D-isomer_2_OHA_DH_cat_dom"/>
</dbReference>
<dbReference type="Pfam" id="PF02826">
    <property type="entry name" value="2-Hacid_dh_C"/>
    <property type="match status" value="1"/>
</dbReference>
<evidence type="ECO:0000256" key="2">
    <source>
        <dbReference type="ARBA" id="ARBA00023002"/>
    </source>
</evidence>
<keyword evidence="2 4" id="KW-0560">Oxidoreductase</keyword>
<dbReference type="AlphaFoldDB" id="C2MDX7"/>
<reference evidence="7 8" key="1">
    <citation type="submission" date="2009-04" db="EMBL/GenBank/DDBJ databases">
        <authorList>
            <person name="Sebastian Y."/>
            <person name="Madupu R."/>
            <person name="Durkin A.S."/>
            <person name="Torralba M."/>
            <person name="Methe B."/>
            <person name="Sutton G.G."/>
            <person name="Strausberg R.L."/>
            <person name="Nelson K.E."/>
        </authorList>
    </citation>
    <scope>NUCLEOTIDE SEQUENCE [LARGE SCALE GENOMIC DNA]</scope>
    <source>
        <strain evidence="7 8">60-3</strain>
    </source>
</reference>
<dbReference type="PANTHER" id="PTHR10996:SF178">
    <property type="entry name" value="2-HYDROXYACID DEHYDROGENASE YGL185C-RELATED"/>
    <property type="match status" value="1"/>
</dbReference>
<dbReference type="GO" id="GO:0016618">
    <property type="term" value="F:hydroxypyruvate reductase [NAD(P)H] activity"/>
    <property type="evidence" value="ECO:0007669"/>
    <property type="project" value="TreeGrafter"/>
</dbReference>
<dbReference type="PROSITE" id="PS00671">
    <property type="entry name" value="D_2_HYDROXYACID_DH_3"/>
    <property type="match status" value="1"/>
</dbReference>
<dbReference type="RefSeq" id="WP_007366021.1">
    <property type="nucleotide sequence ID" value="NZ_ACLR01000214.1"/>
</dbReference>
<protein>
    <submittedName>
        <fullName evidence="7">4-phosphoerythronate dehydrogenase</fullName>
        <ecNumber evidence="7">1.1.1.290</ecNumber>
    </submittedName>
</protein>
<dbReference type="CDD" id="cd12178">
    <property type="entry name" value="2-Hacid_dh_13"/>
    <property type="match status" value="1"/>
</dbReference>
<accession>C2MDX7</accession>
<dbReference type="Gene3D" id="3.40.50.720">
    <property type="entry name" value="NAD(P)-binding Rossmann-like Domain"/>
    <property type="match status" value="2"/>
</dbReference>
<dbReference type="SUPFAM" id="SSF51735">
    <property type="entry name" value="NAD(P)-binding Rossmann-fold domains"/>
    <property type="match status" value="1"/>
</dbReference>
<keyword evidence="8" id="KW-1185">Reference proteome</keyword>
<evidence type="ECO:0000256" key="3">
    <source>
        <dbReference type="ARBA" id="ARBA00023027"/>
    </source>
</evidence>
<dbReference type="EMBL" id="ACLR01000214">
    <property type="protein sequence ID" value="EEK16103.1"/>
    <property type="molecule type" value="Genomic_DNA"/>
</dbReference>
<dbReference type="InterPro" id="IPR050223">
    <property type="entry name" value="D-isomer_2-hydroxyacid_DH"/>
</dbReference>
<evidence type="ECO:0000313" key="7">
    <source>
        <dbReference type="EMBL" id="EEK16103.1"/>
    </source>
</evidence>
<dbReference type="InterPro" id="IPR006140">
    <property type="entry name" value="D-isomer_DH_NAD-bd"/>
</dbReference>
<evidence type="ECO:0000259" key="5">
    <source>
        <dbReference type="Pfam" id="PF00389"/>
    </source>
</evidence>
<feature type="domain" description="D-isomer specific 2-hydroxyacid dehydrogenase NAD-binding" evidence="6">
    <location>
        <begin position="111"/>
        <end position="291"/>
    </location>
</feature>
<comment type="caution">
    <text evidence="7">The sequence shown here is derived from an EMBL/GenBank/DDBJ whole genome shotgun (WGS) entry which is preliminary data.</text>
</comment>
<dbReference type="GO" id="GO:0051287">
    <property type="term" value="F:NAD binding"/>
    <property type="evidence" value="ECO:0007669"/>
    <property type="project" value="InterPro"/>
</dbReference>
<dbReference type="EC" id="1.1.1.290" evidence="7"/>
<dbReference type="Pfam" id="PF00389">
    <property type="entry name" value="2-Hacid_dh"/>
    <property type="match status" value="1"/>
</dbReference>
<evidence type="ECO:0000259" key="6">
    <source>
        <dbReference type="Pfam" id="PF02826"/>
    </source>
</evidence>
<proteinExistence type="inferred from homology"/>
<gene>
    <name evidence="7" type="primary">pdxB</name>
    <name evidence="7" type="ORF">PORUE0001_1409</name>
</gene>
<name>C2MDX7_9PORP</name>
<dbReference type="GO" id="GO:0005829">
    <property type="term" value="C:cytosol"/>
    <property type="evidence" value="ECO:0007669"/>
    <property type="project" value="TreeGrafter"/>
</dbReference>
<sequence length="323" mass="35686">MDKKKKVLISFDTVRPGFEELVEWADMTRRPEGESFTREEMMEIGAQYDALATQFTFPVDRELIDAFPNIKLIANYGVGYNNIDVAYAHSKGITVTNTPRAVIQPTAELTMGLLLSCSRKIAMWDRHMRRTKSSSKSLSDSSGMATNLCGKTIGIIGYGNIGRAVGHMAQAFGMTVLYNKRHQLDAATEQELGVTYADLDKIFTECDVVSLHTPYNEDSHHLVSASRLAQMKRSAILINAARGAVVDEAALVHALQTGEIAAAGLDVFEHSDNPLPELYEMEQVTMTPHVGTQTYEARVAMAQELCNCIIGYFEGDRPISIVK</sequence>
<dbReference type="SUPFAM" id="SSF52283">
    <property type="entry name" value="Formate/glycerate dehydrogenase catalytic domain-like"/>
    <property type="match status" value="1"/>
</dbReference>
<keyword evidence="3" id="KW-0520">NAD</keyword>
<feature type="domain" description="D-isomer specific 2-hydroxyacid dehydrogenase catalytic" evidence="5">
    <location>
        <begin position="35"/>
        <end position="322"/>
    </location>
</feature>
<organism evidence="7 8">
    <name type="scientific">Porphyromonas uenonis 60-3</name>
    <dbReference type="NCBI Taxonomy" id="596327"/>
    <lineage>
        <taxon>Bacteria</taxon>
        <taxon>Pseudomonadati</taxon>
        <taxon>Bacteroidota</taxon>
        <taxon>Bacteroidia</taxon>
        <taxon>Bacteroidales</taxon>
        <taxon>Porphyromonadaceae</taxon>
        <taxon>Porphyromonas</taxon>
    </lineage>
</organism>